<feature type="region of interest" description="Disordered" evidence="1">
    <location>
        <begin position="274"/>
        <end position="431"/>
    </location>
</feature>
<dbReference type="InParanoid" id="E9E1L1"/>
<sequence>MVLIVLESALTRRIILVPLQPFVPSKSASSANRRRSSPRLNSHRTEHIRIHICHPAINQTCNDPPAHLFFCVNQVLCPTSPPGLGYLFLCIWDAARLYTSAAFTLRAEAGICSSTHDLQPTTTTFPVQSVDATVNKSPTHSRCTNSSHQTCTRRRTLWPFCASHRSSSAINSPRSSVTFLSQTHLGKCVPCVPWSLVAAALYSIETLPPLLFASQPPNMSLSRAFTTRRLRGGSDLAESAKIPQRSNTTKIPYNIRDKISAPVQLLHTTNMLSYNAPDIPRSSRSNSTTSKSGSDVESQSTADSTPPTSPDVSSSPEPNHLSCYFKPAASASTTLPVEPEPPAIPKRSPSHTKKNSYEAIARQRSVSRMSRDSDHSNSIKAGQPFSRPHSTSTRASSASHASSPFPQKQSTPAARPTNSTASTQAQAKDSHPFGHELAQVTELAEEYSINSRLDTIDEEQQYLDNRGLKKLSPDDYLSAIQGISTMFFPERNHTTPAAPLWI</sequence>
<reference evidence="2 3" key="1">
    <citation type="journal article" date="2011" name="PLoS Genet.">
        <title>Genome sequencing and comparative transcriptomics of the model entomopathogenic fungi Metarhizium anisopliae and M. acridum.</title>
        <authorList>
            <person name="Gao Q."/>
            <person name="Jin K."/>
            <person name="Ying S.H."/>
            <person name="Zhang Y."/>
            <person name="Xiao G."/>
            <person name="Shang Y."/>
            <person name="Duan Z."/>
            <person name="Hu X."/>
            <person name="Xie X.Q."/>
            <person name="Zhou G."/>
            <person name="Peng G."/>
            <person name="Luo Z."/>
            <person name="Huang W."/>
            <person name="Wang B."/>
            <person name="Fang W."/>
            <person name="Wang S."/>
            <person name="Zhong Y."/>
            <person name="Ma L.J."/>
            <person name="St Leger R.J."/>
            <person name="Zhao G.P."/>
            <person name="Pei Y."/>
            <person name="Feng M.G."/>
            <person name="Xia Y."/>
            <person name="Wang C."/>
        </authorList>
    </citation>
    <scope>NUCLEOTIDE SEQUENCE [LARGE SCALE GENOMIC DNA]</scope>
    <source>
        <strain evidence="2 3">CQMa 102</strain>
    </source>
</reference>
<dbReference type="AlphaFoldDB" id="E9E1L1"/>
<gene>
    <name evidence="2" type="ORF">MAC_03759</name>
</gene>
<evidence type="ECO:0000313" key="2">
    <source>
        <dbReference type="EMBL" id="EFY90244.1"/>
    </source>
</evidence>
<dbReference type="OrthoDB" id="5419666at2759"/>
<accession>E9E1L1</accession>
<protein>
    <submittedName>
        <fullName evidence="2">Uncharacterized protein</fullName>
    </submittedName>
</protein>
<dbReference type="KEGG" id="maw:19248070"/>
<proteinExistence type="predicted"/>
<evidence type="ECO:0000256" key="1">
    <source>
        <dbReference type="SAM" id="MobiDB-lite"/>
    </source>
</evidence>
<feature type="compositionally biased region" description="Low complexity" evidence="1">
    <location>
        <begin position="386"/>
        <end position="404"/>
    </location>
</feature>
<dbReference type="Proteomes" id="UP000002499">
    <property type="component" value="Unassembled WGS sequence"/>
</dbReference>
<feature type="compositionally biased region" description="Low complexity" evidence="1">
    <location>
        <begin position="282"/>
        <end position="318"/>
    </location>
</feature>
<evidence type="ECO:0000313" key="3">
    <source>
        <dbReference type="Proteomes" id="UP000002499"/>
    </source>
</evidence>
<organism evidence="3">
    <name type="scientific">Metarhizium acridum (strain CQMa 102)</name>
    <dbReference type="NCBI Taxonomy" id="655827"/>
    <lineage>
        <taxon>Eukaryota</taxon>
        <taxon>Fungi</taxon>
        <taxon>Dikarya</taxon>
        <taxon>Ascomycota</taxon>
        <taxon>Pezizomycotina</taxon>
        <taxon>Sordariomycetes</taxon>
        <taxon>Hypocreomycetidae</taxon>
        <taxon>Hypocreales</taxon>
        <taxon>Clavicipitaceae</taxon>
        <taxon>Metarhizium</taxon>
    </lineage>
</organism>
<dbReference type="EMBL" id="GL698492">
    <property type="protein sequence ID" value="EFY90244.1"/>
    <property type="molecule type" value="Genomic_DNA"/>
</dbReference>
<dbReference type="HOGENOM" id="CLU_542993_0_0_1"/>
<dbReference type="eggNOG" id="ENOG502SH1E">
    <property type="taxonomic scope" value="Eukaryota"/>
</dbReference>
<dbReference type="GeneID" id="19248070"/>
<keyword evidence="3" id="KW-1185">Reference proteome</keyword>
<name>E9E1L1_METAQ</name>
<feature type="compositionally biased region" description="Polar residues" evidence="1">
    <location>
        <begin position="405"/>
        <end position="427"/>
    </location>
</feature>